<dbReference type="AlphaFoldDB" id="A0AAJ5Z233"/>
<comment type="subcellular location">
    <subcellularLocation>
        <location evidence="1">Mitochondrion inner membrane</location>
    </subcellularLocation>
</comment>
<evidence type="ECO:0000256" key="5">
    <source>
        <dbReference type="ARBA" id="ARBA00023128"/>
    </source>
</evidence>
<dbReference type="GO" id="GO:0006123">
    <property type="term" value="P:mitochondrial electron transport, cytochrome c to oxygen"/>
    <property type="evidence" value="ECO:0007669"/>
    <property type="project" value="TreeGrafter"/>
</dbReference>
<proteinExistence type="predicted"/>
<keyword evidence="5" id="KW-0496">Mitochondrion</keyword>
<evidence type="ECO:0000313" key="8">
    <source>
        <dbReference type="Proteomes" id="UP001217582"/>
    </source>
</evidence>
<evidence type="ECO:0000256" key="1">
    <source>
        <dbReference type="ARBA" id="ARBA00004273"/>
    </source>
</evidence>
<protein>
    <submittedName>
        <fullName evidence="7">Uncharacterized protein</fullName>
    </submittedName>
</protein>
<keyword evidence="3" id="KW-0999">Mitochondrion inner membrane</keyword>
<dbReference type="PANTHER" id="PTHR28264:SF1">
    <property type="entry name" value="CYTOCHROME C OXIDASE SUBUNIT 6C"/>
    <property type="match status" value="1"/>
</dbReference>
<dbReference type="GO" id="GO:0004129">
    <property type="term" value="F:cytochrome-c oxidase activity"/>
    <property type="evidence" value="ECO:0007669"/>
    <property type="project" value="TreeGrafter"/>
</dbReference>
<evidence type="ECO:0000313" key="7">
    <source>
        <dbReference type="EMBL" id="WFD16723.1"/>
    </source>
</evidence>
<keyword evidence="8" id="KW-1185">Reference proteome</keyword>
<evidence type="ECO:0000256" key="3">
    <source>
        <dbReference type="ARBA" id="ARBA00022792"/>
    </source>
</evidence>
<organism evidence="7 8">
    <name type="scientific">Malassezia arunalokei</name>
    <dbReference type="NCBI Taxonomy" id="1514897"/>
    <lineage>
        <taxon>Eukaryota</taxon>
        <taxon>Fungi</taxon>
        <taxon>Dikarya</taxon>
        <taxon>Basidiomycota</taxon>
        <taxon>Ustilaginomycotina</taxon>
        <taxon>Malasseziomycetes</taxon>
        <taxon>Malasseziales</taxon>
        <taxon>Malasseziaceae</taxon>
        <taxon>Malassezia</taxon>
    </lineage>
</organism>
<sequence length="57" mass="6838">MSVVPPIKGMMRTRFYKTLTFSFAFGSSFAWAFWYFYHVPRVQIRDAYYAKINANKE</sequence>
<evidence type="ECO:0000256" key="2">
    <source>
        <dbReference type="ARBA" id="ARBA00022692"/>
    </source>
</evidence>
<keyword evidence="6" id="KW-0472">Membrane</keyword>
<evidence type="ECO:0000256" key="4">
    <source>
        <dbReference type="ARBA" id="ARBA00022989"/>
    </source>
</evidence>
<name>A0AAJ5Z233_9BASI</name>
<reference evidence="7 8" key="1">
    <citation type="submission" date="2023-03" db="EMBL/GenBank/DDBJ databases">
        <title>Mating type loci evolution in Malassezia.</title>
        <authorList>
            <person name="Coelho M.A."/>
        </authorList>
    </citation>
    <scope>NUCLEOTIDE SEQUENCE [LARGE SCALE GENOMIC DNA]</scope>
    <source>
        <strain evidence="7 8">CBS 13387</strain>
    </source>
</reference>
<keyword evidence="4" id="KW-1133">Transmembrane helix</keyword>
<accession>A0AAJ5Z233</accession>
<dbReference type="EMBL" id="CP119920">
    <property type="protein sequence ID" value="WFD16723.1"/>
    <property type="molecule type" value="Genomic_DNA"/>
</dbReference>
<dbReference type="PANTHER" id="PTHR28264">
    <property type="entry name" value="CYTOCHROME C OXIDASE SUBUNIT 7A"/>
    <property type="match status" value="1"/>
</dbReference>
<keyword evidence="2" id="KW-0812">Transmembrane</keyword>
<dbReference type="GO" id="GO:0005743">
    <property type="term" value="C:mitochondrial inner membrane"/>
    <property type="evidence" value="ECO:0007669"/>
    <property type="project" value="UniProtKB-SubCell"/>
</dbReference>
<gene>
    <name evidence="7" type="ORF">MARU1_002767</name>
</gene>
<dbReference type="CDD" id="cd22888">
    <property type="entry name" value="CcO_VIIa_fungal"/>
    <property type="match status" value="1"/>
</dbReference>
<evidence type="ECO:0000256" key="6">
    <source>
        <dbReference type="ARBA" id="ARBA00023136"/>
    </source>
</evidence>
<dbReference type="Proteomes" id="UP001217582">
    <property type="component" value="Chromosome 5"/>
</dbReference>